<protein>
    <recommendedName>
        <fullName evidence="4">Type 4 fimbrial biogenesis protein PilX N-terminal domain-containing protein</fullName>
    </recommendedName>
</protein>
<dbReference type="RefSeq" id="WP_153000506.1">
    <property type="nucleotide sequence ID" value="NZ_BCNO01000002.1"/>
</dbReference>
<keyword evidence="3" id="KW-1185">Reference proteome</keyword>
<reference evidence="3" key="1">
    <citation type="submission" date="2016-01" db="EMBL/GenBank/DDBJ databases">
        <title>Draft genome sequence of Thermodesulfovibrio aggregans strain TGE-P1.</title>
        <authorList>
            <person name="Sekiguchi Y."/>
            <person name="Ohashi A."/>
            <person name="Matsuura N."/>
            <person name="Tourlousse M.D."/>
        </authorList>
    </citation>
    <scope>NUCLEOTIDE SEQUENCE [LARGE SCALE GENOMIC DNA]</scope>
    <source>
        <strain evidence="3">TGE-P1</strain>
    </source>
</reference>
<comment type="caution">
    <text evidence="2">The sequence shown here is derived from an EMBL/GenBank/DDBJ whole genome shotgun (WGS) entry which is preliminary data.</text>
</comment>
<evidence type="ECO:0000313" key="3">
    <source>
        <dbReference type="Proteomes" id="UP000054976"/>
    </source>
</evidence>
<name>A0A0U9HYT1_9BACT</name>
<feature type="transmembrane region" description="Helical" evidence="1">
    <location>
        <begin position="20"/>
        <end position="43"/>
    </location>
</feature>
<evidence type="ECO:0000256" key="1">
    <source>
        <dbReference type="SAM" id="Phobius"/>
    </source>
</evidence>
<dbReference type="AlphaFoldDB" id="A0A0U9HYT1"/>
<dbReference type="Proteomes" id="UP000054976">
    <property type="component" value="Unassembled WGS sequence"/>
</dbReference>
<keyword evidence="1" id="KW-0812">Transmembrane</keyword>
<evidence type="ECO:0008006" key="4">
    <source>
        <dbReference type="Google" id="ProtNLM"/>
    </source>
</evidence>
<dbReference type="EMBL" id="BCNO01000002">
    <property type="protein sequence ID" value="GAQ95477.1"/>
    <property type="molecule type" value="Genomic_DNA"/>
</dbReference>
<sequence length="161" mass="17114">MEGNRAGHSIKKLSMNNKGVSLVSAIMIALFALLALAGLYFALTKLLGSSQTIKTYASIRDAAAGGANYAVMVINSLDSRRFKPGDCLDNLPPLKFRLSETSGVFENKIEICFVGYQTPPGFPVPGVAPSKDSGKGDIYLIISVAEGPQGTRSRIEAVYTP</sequence>
<keyword evidence="1" id="KW-0472">Membrane</keyword>
<organism evidence="2 3">
    <name type="scientific">Thermodesulfovibrio aggregans</name>
    <dbReference type="NCBI Taxonomy" id="86166"/>
    <lineage>
        <taxon>Bacteria</taxon>
        <taxon>Pseudomonadati</taxon>
        <taxon>Nitrospirota</taxon>
        <taxon>Thermodesulfovibrionia</taxon>
        <taxon>Thermodesulfovibrionales</taxon>
        <taxon>Thermodesulfovibrionaceae</taxon>
        <taxon>Thermodesulfovibrio</taxon>
    </lineage>
</organism>
<proteinExistence type="predicted"/>
<accession>A0A0U9HYT1</accession>
<keyword evidence="1" id="KW-1133">Transmembrane helix</keyword>
<dbReference type="OrthoDB" id="13656at2"/>
<dbReference type="STRING" id="86166.TAGGR_2370"/>
<evidence type="ECO:0000313" key="2">
    <source>
        <dbReference type="EMBL" id="GAQ95477.1"/>
    </source>
</evidence>
<gene>
    <name evidence="2" type="ORF">TAGGR_2370</name>
</gene>